<feature type="region of interest" description="Disordered" evidence="1">
    <location>
        <begin position="24"/>
        <end position="66"/>
    </location>
</feature>
<comment type="caution">
    <text evidence="2">The sequence shown here is derived from an EMBL/GenBank/DDBJ whole genome shotgun (WGS) entry which is preliminary data.</text>
</comment>
<evidence type="ECO:0000256" key="1">
    <source>
        <dbReference type="SAM" id="MobiDB-lite"/>
    </source>
</evidence>
<organism evidence="2 3">
    <name type="scientific">Parablautia intestinalis</name>
    <dbReference type="NCBI Taxonomy" id="2320100"/>
    <lineage>
        <taxon>Bacteria</taxon>
        <taxon>Bacillati</taxon>
        <taxon>Bacillota</taxon>
        <taxon>Clostridia</taxon>
        <taxon>Lachnospirales</taxon>
        <taxon>Lachnospiraceae</taxon>
        <taxon>Parablautia</taxon>
    </lineage>
</organism>
<dbReference type="EMBL" id="RAYQ01000001">
    <property type="protein sequence ID" value="RKI94258.1"/>
    <property type="molecule type" value="Genomic_DNA"/>
</dbReference>
<evidence type="ECO:0000313" key="2">
    <source>
        <dbReference type="EMBL" id="RKI94258.1"/>
    </source>
</evidence>
<proteinExistence type="predicted"/>
<dbReference type="Proteomes" id="UP000280696">
    <property type="component" value="Unassembled WGS sequence"/>
</dbReference>
<protein>
    <submittedName>
        <fullName evidence="2">Uncharacterized protein</fullName>
    </submittedName>
</protein>
<reference evidence="2 3" key="1">
    <citation type="submission" date="2018-09" db="EMBL/GenBank/DDBJ databases">
        <title>Murine metabolic-syndrome-specific gut microbial biobank.</title>
        <authorList>
            <person name="Liu C."/>
        </authorList>
    </citation>
    <scope>NUCLEOTIDE SEQUENCE [LARGE SCALE GENOMIC DNA]</scope>
    <source>
        <strain evidence="2 3">0.1xD8-82</strain>
    </source>
</reference>
<dbReference type="OrthoDB" id="2046711at2"/>
<accession>A0A3A9AS64</accession>
<name>A0A3A9AS64_9FIRM</name>
<gene>
    <name evidence="2" type="ORF">D7V94_01525</name>
</gene>
<dbReference type="RefSeq" id="WP_120466084.1">
    <property type="nucleotide sequence ID" value="NZ_RAYQ01000001.1"/>
</dbReference>
<dbReference type="AlphaFoldDB" id="A0A3A9AS64"/>
<evidence type="ECO:0000313" key="3">
    <source>
        <dbReference type="Proteomes" id="UP000280696"/>
    </source>
</evidence>
<dbReference type="PROSITE" id="PS51257">
    <property type="entry name" value="PROKAR_LIPOPROTEIN"/>
    <property type="match status" value="1"/>
</dbReference>
<keyword evidence="3" id="KW-1185">Reference proteome</keyword>
<sequence length="185" mass="20405">MKLKKAMIVFGTVCILSTMITGCGSGSESAVKTEENQADEASPEESNDAPLEGVDGSAEEPQENAAGKWQVLEPDVAAAVDADFLGKVWKMEENSFFIAEKKVKILDDGSLSYSSPSSNADLPDTELIHVFFEEDTLFYMRTTDGSGENHEDKEAGFQDLKEYMSVEMKGSFKNDEFHATEIRFF</sequence>
<feature type="compositionally biased region" description="Acidic residues" evidence="1">
    <location>
        <begin position="36"/>
        <end position="47"/>
    </location>
</feature>